<feature type="transmembrane region" description="Helical" evidence="2">
    <location>
        <begin position="122"/>
        <end position="145"/>
    </location>
</feature>
<feature type="transmembrane region" description="Helical" evidence="2">
    <location>
        <begin position="157"/>
        <end position="190"/>
    </location>
</feature>
<gene>
    <name evidence="3" type="ORF">RM545_13105</name>
</gene>
<keyword evidence="2" id="KW-0812">Transmembrane</keyword>
<keyword evidence="4" id="KW-1185">Reference proteome</keyword>
<accession>A0ABU3CMP6</accession>
<feature type="compositionally biased region" description="Basic and acidic residues" evidence="1">
    <location>
        <begin position="212"/>
        <end position="221"/>
    </location>
</feature>
<dbReference type="Proteomes" id="UP001245285">
    <property type="component" value="Unassembled WGS sequence"/>
</dbReference>
<sequence>MNRKFLPFNNILYLNAEEKSNLLQKKNLNAKDLLMDVIIKRAIVGGVVSTVVMGIGTFILGEISGYRAMDMLSTSLSGINMLCNTVILGSSTILALMLTLLSISRSANSRLTKKHYRNVLHIAKYDTILIIVATITFLMLNLPIIESNEVPENWYVAIYYTSLGMAAVLGGGLIAIVTMLYGTIASIILIVGLKITDHPLVDNEEAEDAKEEQEKQDEKSKNRAKQTK</sequence>
<keyword evidence="2" id="KW-0472">Membrane</keyword>
<feature type="transmembrane region" description="Helical" evidence="2">
    <location>
        <begin position="38"/>
        <end position="59"/>
    </location>
</feature>
<dbReference type="RefSeq" id="WP_311495734.1">
    <property type="nucleotide sequence ID" value="NZ_JAVRHO010000019.1"/>
</dbReference>
<evidence type="ECO:0000313" key="4">
    <source>
        <dbReference type="Proteomes" id="UP001245285"/>
    </source>
</evidence>
<keyword evidence="2" id="KW-1133">Transmembrane helix</keyword>
<comment type="caution">
    <text evidence="3">The sequence shown here is derived from an EMBL/GenBank/DDBJ whole genome shotgun (WGS) entry which is preliminary data.</text>
</comment>
<evidence type="ECO:0000256" key="2">
    <source>
        <dbReference type="SAM" id="Phobius"/>
    </source>
</evidence>
<organism evidence="3 4">
    <name type="scientific">Autumnicola lenta</name>
    <dbReference type="NCBI Taxonomy" id="3075593"/>
    <lineage>
        <taxon>Bacteria</taxon>
        <taxon>Pseudomonadati</taxon>
        <taxon>Bacteroidota</taxon>
        <taxon>Flavobacteriia</taxon>
        <taxon>Flavobacteriales</taxon>
        <taxon>Flavobacteriaceae</taxon>
        <taxon>Autumnicola</taxon>
    </lineage>
</organism>
<evidence type="ECO:0000256" key="1">
    <source>
        <dbReference type="SAM" id="MobiDB-lite"/>
    </source>
</evidence>
<feature type="region of interest" description="Disordered" evidence="1">
    <location>
        <begin position="204"/>
        <end position="228"/>
    </location>
</feature>
<feature type="transmembrane region" description="Helical" evidence="2">
    <location>
        <begin position="79"/>
        <end position="101"/>
    </location>
</feature>
<proteinExistence type="predicted"/>
<reference evidence="3 4" key="1">
    <citation type="submission" date="2023-09" db="EMBL/GenBank/DDBJ databases">
        <authorList>
            <person name="Rey-Velasco X."/>
        </authorList>
    </citation>
    <scope>NUCLEOTIDE SEQUENCE [LARGE SCALE GENOMIC DNA]</scope>
    <source>
        <strain evidence="3 4">F260</strain>
    </source>
</reference>
<name>A0ABU3CMP6_9FLAO</name>
<protein>
    <submittedName>
        <fullName evidence="3">Uncharacterized protein</fullName>
    </submittedName>
</protein>
<evidence type="ECO:0000313" key="3">
    <source>
        <dbReference type="EMBL" id="MDT0647632.1"/>
    </source>
</evidence>
<dbReference type="EMBL" id="JAVRHO010000019">
    <property type="protein sequence ID" value="MDT0647632.1"/>
    <property type="molecule type" value="Genomic_DNA"/>
</dbReference>